<dbReference type="EMBL" id="PDXD01000001">
    <property type="protein sequence ID" value="RYN84738.1"/>
    <property type="molecule type" value="Genomic_DNA"/>
</dbReference>
<dbReference type="VEuPathDB" id="FungiDB:CC77DRAFT_1017226"/>
<name>A0A4Q4NYH8_ALTAL</name>
<reference evidence="3" key="1">
    <citation type="journal article" date="2019" name="bioRxiv">
        <title>Genomics, evolutionary history and diagnostics of the Alternaria alternata species group including apple and Asian pear pathotypes.</title>
        <authorList>
            <person name="Armitage A.D."/>
            <person name="Cockerton H.M."/>
            <person name="Sreenivasaprasad S."/>
            <person name="Woodhall J.W."/>
            <person name="Lane C.R."/>
            <person name="Harrison R.J."/>
            <person name="Clarkson J.P."/>
        </authorList>
    </citation>
    <scope>NUCLEOTIDE SEQUENCE [LARGE SCALE GENOMIC DNA]</scope>
    <source>
        <strain evidence="3">FERA 1177</strain>
    </source>
</reference>
<proteinExistence type="predicted"/>
<feature type="compositionally biased region" description="Basic and acidic residues" evidence="1">
    <location>
        <begin position="270"/>
        <end position="285"/>
    </location>
</feature>
<organism evidence="2 3">
    <name type="scientific">Alternaria alternata</name>
    <name type="common">Alternaria rot fungus</name>
    <name type="synonym">Torula alternata</name>
    <dbReference type="NCBI Taxonomy" id="5599"/>
    <lineage>
        <taxon>Eukaryota</taxon>
        <taxon>Fungi</taxon>
        <taxon>Dikarya</taxon>
        <taxon>Ascomycota</taxon>
        <taxon>Pezizomycotina</taxon>
        <taxon>Dothideomycetes</taxon>
        <taxon>Pleosporomycetidae</taxon>
        <taxon>Pleosporales</taxon>
        <taxon>Pleosporineae</taxon>
        <taxon>Pleosporaceae</taxon>
        <taxon>Alternaria</taxon>
        <taxon>Alternaria sect. Alternaria</taxon>
        <taxon>Alternaria alternata complex</taxon>
    </lineage>
</organism>
<evidence type="ECO:0000256" key="1">
    <source>
        <dbReference type="SAM" id="MobiDB-lite"/>
    </source>
</evidence>
<accession>A0A4Q4NYH8</accession>
<comment type="caution">
    <text evidence="2">The sequence shown here is derived from an EMBL/GenBank/DDBJ whole genome shotgun (WGS) entry which is preliminary data.</text>
</comment>
<feature type="compositionally biased region" description="Basic and acidic residues" evidence="1">
    <location>
        <begin position="251"/>
        <end position="261"/>
    </location>
</feature>
<feature type="region of interest" description="Disordered" evidence="1">
    <location>
        <begin position="512"/>
        <end position="535"/>
    </location>
</feature>
<feature type="region of interest" description="Disordered" evidence="1">
    <location>
        <begin position="18"/>
        <end position="111"/>
    </location>
</feature>
<feature type="region of interest" description="Disordered" evidence="1">
    <location>
        <begin position="141"/>
        <end position="161"/>
    </location>
</feature>
<protein>
    <submittedName>
        <fullName evidence="2">Uncharacterized protein</fullName>
    </submittedName>
</protein>
<feature type="compositionally biased region" description="Basic and acidic residues" evidence="1">
    <location>
        <begin position="512"/>
        <end position="523"/>
    </location>
</feature>
<dbReference type="AlphaFoldDB" id="A0A4Q4NYH8"/>
<sequence>MPLDRLIQAKKSVSDIFTRMSGAPIHSRSPKRNENDEPIYETPNPYSPGANSTVPDASDESPVRKGLMGSLRKQKLRSISSLRSLRSPTKTKQLDTPASPPADGPYTPKHRLNSSLVLDFEESPSDKPIFDLDRKDSITSSLRVHHSSPVPVPTSEKRNQQSSVDLSLIPFGTVPLSPAPIQRILELDQTGSPPSPTSILAYNQDQETMKSTASTKSAVSDSLHGAGIYLDEPVVSHDNLELNHLLPDESLTKINNTEEPRQSPACEEPSGVHRMEDSSTHKTDDEQVCTRGSATNKALNPPDVNKMVEKQAKVILDKGYHARTYRRADGRCRLKIKLLASDSEGGDDNAQCDNEIPFKLVGPQADILVSELGSIVRENGMVFISDDKLDKAFAAGKLPAYLDIALDEGNAMVVQSHLHSPTEVGKHDSTWGQHTGLYDGSGYGAGSSLQPMTGVTEMADVSSTSIPGAFSDHENEAPTIIRRLWEKTYRHGLDTDFLGQAIVGDAAISEAHEQPESHFKDYKPVQGMLNPRGNA</sequence>
<feature type="compositionally biased region" description="Low complexity" evidence="1">
    <location>
        <begin position="77"/>
        <end position="87"/>
    </location>
</feature>
<feature type="region of interest" description="Disordered" evidence="1">
    <location>
        <begin position="251"/>
        <end position="302"/>
    </location>
</feature>
<dbReference type="Proteomes" id="UP000291422">
    <property type="component" value="Unassembled WGS sequence"/>
</dbReference>
<gene>
    <name evidence="2" type="ORF">AA0117_g855</name>
</gene>
<evidence type="ECO:0000313" key="2">
    <source>
        <dbReference type="EMBL" id="RYN84738.1"/>
    </source>
</evidence>
<evidence type="ECO:0000313" key="3">
    <source>
        <dbReference type="Proteomes" id="UP000291422"/>
    </source>
</evidence>